<keyword evidence="3" id="KW-1185">Reference proteome</keyword>
<dbReference type="InterPro" id="IPR007487">
    <property type="entry name" value="ABC_transpt-TYRBP-like"/>
</dbReference>
<feature type="chain" id="PRO_5039583169" evidence="1">
    <location>
        <begin position="20"/>
        <end position="326"/>
    </location>
</feature>
<sequence length="326" mass="34882">MKKLGVVSLLVCMCLTLVACNEEEKAEGHATIGVIQYAEHPALDKTYEGFIDALKEEGFEEGKNLTINRNNAQSDSSTNETIADKLVNDNPDLIYAIATPSAQAVAQKTQDIPIVVNAVTDPKTSGIVACNEEPGGNVTGVSDLTPVKEQISLIKEFMPDVKKVAIMYTNSEDNSKFQADIAAEALKKEGIEYQETTVSDISQIQQVAESLVGQVDAVYIPTDNLLAEGIATVTQVTNEKGIPCIVGEKGMTEGGGLASYAIDYYKLGQLAGKQAAKILRGEAVAADMPIEYLTGDELELVINKKVADLVNITIPESLLDKATVLE</sequence>
<dbReference type="PANTHER" id="PTHR35271:SF1">
    <property type="entry name" value="ABC TRANSPORTER, SUBSTRATE-BINDING LIPOPROTEIN"/>
    <property type="match status" value="1"/>
</dbReference>
<dbReference type="EMBL" id="SODD01000015">
    <property type="protein sequence ID" value="TDW20070.1"/>
    <property type="molecule type" value="Genomic_DNA"/>
</dbReference>
<dbReference type="SUPFAM" id="SSF53822">
    <property type="entry name" value="Periplasmic binding protein-like I"/>
    <property type="match status" value="1"/>
</dbReference>
<reference evidence="2 3" key="1">
    <citation type="submission" date="2019-03" db="EMBL/GenBank/DDBJ databases">
        <title>Genomic Encyclopedia of Type Strains, Phase IV (KMG-IV): sequencing the most valuable type-strain genomes for metagenomic binning, comparative biology and taxonomic classification.</title>
        <authorList>
            <person name="Goeker M."/>
        </authorList>
    </citation>
    <scope>NUCLEOTIDE SEQUENCE [LARGE SCALE GENOMIC DNA]</scope>
    <source>
        <strain evidence="2 3">DSM 28867</strain>
    </source>
</reference>
<dbReference type="OrthoDB" id="9776955at2"/>
<keyword evidence="1" id="KW-0732">Signal</keyword>
<dbReference type="CDD" id="cd06325">
    <property type="entry name" value="PBP1_ABC_unchar_transporter"/>
    <property type="match status" value="1"/>
</dbReference>
<dbReference type="AlphaFoldDB" id="A0A4R7ZWK8"/>
<dbReference type="PROSITE" id="PS51257">
    <property type="entry name" value="PROKAR_LIPOPROTEIN"/>
    <property type="match status" value="1"/>
</dbReference>
<evidence type="ECO:0000313" key="3">
    <source>
        <dbReference type="Proteomes" id="UP000294743"/>
    </source>
</evidence>
<dbReference type="Pfam" id="PF04392">
    <property type="entry name" value="ABC_sub_bind"/>
    <property type="match status" value="1"/>
</dbReference>
<evidence type="ECO:0000313" key="2">
    <source>
        <dbReference type="EMBL" id="TDW20070.1"/>
    </source>
</evidence>
<dbReference type="Proteomes" id="UP000294743">
    <property type="component" value="Unassembled WGS sequence"/>
</dbReference>
<name>A0A4R7ZWK8_9FIRM</name>
<dbReference type="PANTHER" id="PTHR35271">
    <property type="entry name" value="ABC TRANSPORTER, SUBSTRATE-BINDING LIPOPROTEIN-RELATED"/>
    <property type="match status" value="1"/>
</dbReference>
<feature type="signal peptide" evidence="1">
    <location>
        <begin position="1"/>
        <end position="19"/>
    </location>
</feature>
<proteinExistence type="predicted"/>
<accession>A0A4R7ZWK8</accession>
<comment type="caution">
    <text evidence="2">The sequence shown here is derived from an EMBL/GenBank/DDBJ whole genome shotgun (WGS) entry which is preliminary data.</text>
</comment>
<organism evidence="2 3">
    <name type="scientific">Breznakia blatticola</name>
    <dbReference type="NCBI Taxonomy" id="1754012"/>
    <lineage>
        <taxon>Bacteria</taxon>
        <taxon>Bacillati</taxon>
        <taxon>Bacillota</taxon>
        <taxon>Erysipelotrichia</taxon>
        <taxon>Erysipelotrichales</taxon>
        <taxon>Erysipelotrichaceae</taxon>
        <taxon>Breznakia</taxon>
    </lineage>
</organism>
<evidence type="ECO:0000256" key="1">
    <source>
        <dbReference type="SAM" id="SignalP"/>
    </source>
</evidence>
<gene>
    <name evidence="2" type="ORF">EDD63_11528</name>
</gene>
<dbReference type="RefSeq" id="WP_134169380.1">
    <property type="nucleotide sequence ID" value="NZ_SODD01000015.1"/>
</dbReference>
<dbReference type="Gene3D" id="3.40.50.2300">
    <property type="match status" value="2"/>
</dbReference>
<dbReference type="InterPro" id="IPR028082">
    <property type="entry name" value="Peripla_BP_I"/>
</dbReference>
<protein>
    <submittedName>
        <fullName evidence="2">Putative ABC transport system substrate-binding protein</fullName>
    </submittedName>
</protein>